<keyword evidence="3" id="KW-1185">Reference proteome</keyword>
<dbReference type="Gene3D" id="3.40.630.30">
    <property type="match status" value="1"/>
</dbReference>
<dbReference type="EMBL" id="JAEHHL010000010">
    <property type="protein sequence ID" value="MBK0400721.1"/>
    <property type="molecule type" value="Genomic_DNA"/>
</dbReference>
<gene>
    <name evidence="2" type="ORF">H0I76_16095</name>
</gene>
<dbReference type="InterPro" id="IPR000182">
    <property type="entry name" value="GNAT_dom"/>
</dbReference>
<sequence>MMSAAPMIETARLQLRAPRAADWEAWAPFARSERARFVGGPYDLGEAWRGFAHVVGHWVLRGFGMFVFAPKGSDAAMGMAGPWFPADWPEPEIAWSLWRPEDEGKGYAFEAAQAARAHAFGPLGWRTAVSYVDPANTRSMRLAERLGARRDPAAETPGDATCLVYRHAANGGTA</sequence>
<comment type="caution">
    <text evidence="2">The sequence shown here is derived from an EMBL/GenBank/DDBJ whole genome shotgun (WGS) entry which is preliminary data.</text>
</comment>
<dbReference type="AlphaFoldDB" id="A0A8J7M8S3"/>
<reference evidence="2" key="1">
    <citation type="submission" date="2020-12" db="EMBL/GenBank/DDBJ databases">
        <title>Bacterial taxonomy.</title>
        <authorList>
            <person name="Pan X."/>
        </authorList>
    </citation>
    <scope>NUCLEOTIDE SEQUENCE</scope>
    <source>
        <strain evidence="2">M0105</strain>
    </source>
</reference>
<evidence type="ECO:0000313" key="3">
    <source>
        <dbReference type="Proteomes" id="UP000655420"/>
    </source>
</evidence>
<proteinExistence type="predicted"/>
<dbReference type="PANTHER" id="PTHR43792:SF1">
    <property type="entry name" value="N-ACETYLTRANSFERASE DOMAIN-CONTAINING PROTEIN"/>
    <property type="match status" value="1"/>
</dbReference>
<dbReference type="Pfam" id="PF13302">
    <property type="entry name" value="Acetyltransf_3"/>
    <property type="match status" value="1"/>
</dbReference>
<evidence type="ECO:0000313" key="2">
    <source>
        <dbReference type="EMBL" id="MBK0400721.1"/>
    </source>
</evidence>
<organism evidence="2 3">
    <name type="scientific">Thermohalobaculum xanthum</name>
    <dbReference type="NCBI Taxonomy" id="2753746"/>
    <lineage>
        <taxon>Bacteria</taxon>
        <taxon>Pseudomonadati</taxon>
        <taxon>Pseudomonadota</taxon>
        <taxon>Alphaproteobacteria</taxon>
        <taxon>Rhodobacterales</taxon>
        <taxon>Paracoccaceae</taxon>
        <taxon>Thermohalobaculum</taxon>
    </lineage>
</organism>
<accession>A0A8J7M8S3</accession>
<dbReference type="PROSITE" id="PS51186">
    <property type="entry name" value="GNAT"/>
    <property type="match status" value="1"/>
</dbReference>
<dbReference type="Proteomes" id="UP000655420">
    <property type="component" value="Unassembled WGS sequence"/>
</dbReference>
<dbReference type="InterPro" id="IPR016181">
    <property type="entry name" value="Acyl_CoA_acyltransferase"/>
</dbReference>
<evidence type="ECO:0000259" key="1">
    <source>
        <dbReference type="PROSITE" id="PS51186"/>
    </source>
</evidence>
<dbReference type="GO" id="GO:0016747">
    <property type="term" value="F:acyltransferase activity, transferring groups other than amino-acyl groups"/>
    <property type="evidence" value="ECO:0007669"/>
    <property type="project" value="InterPro"/>
</dbReference>
<dbReference type="InterPro" id="IPR051531">
    <property type="entry name" value="N-acetyltransferase"/>
</dbReference>
<dbReference type="PANTHER" id="PTHR43792">
    <property type="entry name" value="GNAT FAMILY, PUTATIVE (AFU_ORTHOLOGUE AFUA_3G00765)-RELATED-RELATED"/>
    <property type="match status" value="1"/>
</dbReference>
<feature type="domain" description="N-acetyltransferase" evidence="1">
    <location>
        <begin position="13"/>
        <end position="170"/>
    </location>
</feature>
<dbReference type="SUPFAM" id="SSF55729">
    <property type="entry name" value="Acyl-CoA N-acyltransferases (Nat)"/>
    <property type="match status" value="1"/>
</dbReference>
<name>A0A8J7M8S3_9RHOB</name>
<protein>
    <submittedName>
        <fullName evidence="2">GNAT family N-acetyltransferase</fullName>
    </submittedName>
</protein>